<evidence type="ECO:0000313" key="6">
    <source>
        <dbReference type="Proteomes" id="UP000245609"/>
    </source>
</evidence>
<dbReference type="InterPro" id="IPR001870">
    <property type="entry name" value="B30.2/SPRY"/>
</dbReference>
<dbReference type="STRING" id="133381.A0A2T9XZ64"/>
<dbReference type="SMART" id="SM00449">
    <property type="entry name" value="SPRY"/>
    <property type="match status" value="1"/>
</dbReference>
<dbReference type="GO" id="GO:0005737">
    <property type="term" value="C:cytoplasm"/>
    <property type="evidence" value="ECO:0007669"/>
    <property type="project" value="TreeGrafter"/>
</dbReference>
<dbReference type="Pfam" id="PF00622">
    <property type="entry name" value="SPRY"/>
    <property type="match status" value="1"/>
</dbReference>
<evidence type="ECO:0000256" key="3">
    <source>
        <dbReference type="ARBA" id="ARBA00022833"/>
    </source>
</evidence>
<name>A0A2T9XZ64_9FUNG</name>
<comment type="caution">
    <text evidence="5">The sequence shown here is derived from an EMBL/GenBank/DDBJ whole genome shotgun (WGS) entry which is preliminary data.</text>
</comment>
<dbReference type="EMBL" id="MBFS01003676">
    <property type="protein sequence ID" value="PVU85353.1"/>
    <property type="molecule type" value="Genomic_DNA"/>
</dbReference>
<organism evidence="5 6">
    <name type="scientific">Smittium megazygosporum</name>
    <dbReference type="NCBI Taxonomy" id="133381"/>
    <lineage>
        <taxon>Eukaryota</taxon>
        <taxon>Fungi</taxon>
        <taxon>Fungi incertae sedis</taxon>
        <taxon>Zoopagomycota</taxon>
        <taxon>Kickxellomycotina</taxon>
        <taxon>Harpellomycetes</taxon>
        <taxon>Harpellales</taxon>
        <taxon>Legeriomycetaceae</taxon>
        <taxon>Smittium</taxon>
    </lineage>
</organism>
<evidence type="ECO:0000259" key="4">
    <source>
        <dbReference type="PROSITE" id="PS50188"/>
    </source>
</evidence>
<dbReference type="SUPFAM" id="SSF49899">
    <property type="entry name" value="Concanavalin A-like lectins/glucanases"/>
    <property type="match status" value="1"/>
</dbReference>
<gene>
    <name evidence="5" type="ORF">BB560_007052</name>
</gene>
<keyword evidence="3" id="KW-0862">Zinc</keyword>
<dbReference type="InterPro" id="IPR016024">
    <property type="entry name" value="ARM-type_fold"/>
</dbReference>
<dbReference type="OrthoDB" id="2967263at2759"/>
<dbReference type="GO" id="GO:0051603">
    <property type="term" value="P:proteolysis involved in protein catabolic process"/>
    <property type="evidence" value="ECO:0007669"/>
    <property type="project" value="TreeGrafter"/>
</dbReference>
<dbReference type="InterPro" id="IPR003877">
    <property type="entry name" value="SPRY_dom"/>
</dbReference>
<keyword evidence="6" id="KW-1185">Reference proteome</keyword>
<dbReference type="PROSITE" id="PS50188">
    <property type="entry name" value="B302_SPRY"/>
    <property type="match status" value="1"/>
</dbReference>
<dbReference type="Gene3D" id="2.60.120.920">
    <property type="match status" value="1"/>
</dbReference>
<dbReference type="GO" id="GO:0008270">
    <property type="term" value="F:zinc ion binding"/>
    <property type="evidence" value="ECO:0007669"/>
    <property type="project" value="UniProtKB-KW"/>
</dbReference>
<feature type="domain" description="B30.2/SPRY" evidence="4">
    <location>
        <begin position="966"/>
        <end position="1176"/>
    </location>
</feature>
<keyword evidence="1" id="KW-0479">Metal-binding</keyword>
<evidence type="ECO:0000256" key="1">
    <source>
        <dbReference type="ARBA" id="ARBA00022723"/>
    </source>
</evidence>
<accession>A0A2T9XZ64</accession>
<dbReference type="InterPro" id="IPR013320">
    <property type="entry name" value="ConA-like_dom_sf"/>
</dbReference>
<proteinExistence type="predicted"/>
<reference evidence="5 6" key="1">
    <citation type="journal article" date="2018" name="MBio">
        <title>Comparative Genomics Reveals the Core Gene Toolbox for the Fungus-Insect Symbiosis.</title>
        <authorList>
            <person name="Wang Y."/>
            <person name="Stata M."/>
            <person name="Wang W."/>
            <person name="Stajich J.E."/>
            <person name="White M.M."/>
            <person name="Moncalvo J.M."/>
        </authorList>
    </citation>
    <scope>NUCLEOTIDE SEQUENCE [LARGE SCALE GENOMIC DNA]</scope>
    <source>
        <strain evidence="5 6">SC-DP-2</strain>
    </source>
</reference>
<dbReference type="GO" id="GO:0004842">
    <property type="term" value="F:ubiquitin-protein transferase activity"/>
    <property type="evidence" value="ECO:0007669"/>
    <property type="project" value="InterPro"/>
</dbReference>
<dbReference type="PANTHER" id="PTHR13363">
    <property type="entry name" value="RING FINGER AND SRY DOMAIN-CONTAINING"/>
    <property type="match status" value="1"/>
</dbReference>
<dbReference type="SUPFAM" id="SSF48371">
    <property type="entry name" value="ARM repeat"/>
    <property type="match status" value="1"/>
</dbReference>
<sequence length="1405" mass="160064">MTLNDKNISLILGALTVTGLYRLNSFIKSYKKEKSLEMESNPSSDSLSLQSKGIYRGITIKDWTEKDYKQFETEVALFLLSFTDNYLIRTRSEKALLLRVVSDSTIQVLLVAISIPYNSELKSTSMSILRMLSEDGDFAETLFIPRVYNVLLKKIGNSFEIDDLDTQALSSAILINLFIFSNFKSVDAFSTTVIDKDNLSSIISVFNNSSIYNFELVYNLIKLIYLISDKEEYRPLLFESNLSISIINLLKSFSSNSKVTEKLLEILLRMVENSDSSNKEKEDQSQTLIQMGLMPLLASHLYSDNFTHVSISISLIQHLIAQGLGIEELLKVPKLVKILCHNIHVDIKSYLNVLILRILWHLLTEKSDNNTVYFDTVEPSTFVRILSLFLFKSHELCYWILSILTKVSSDLDTHSWIISSPMFKCISYLLEKESHYNFHIRILMSMVISNLFNSKLVYMVVKKIPHLDHVFRLLVQSDSPEVILNMSSSIIGLCVISVVLIQEYYFIDEAGPANYFQPFLNKLFKILLDKNLENLHLHTLKNLASLVSLGVFKFDFVSKNAAMPFLKSCHLDTCVLLNSMIKDLNLCQSNSQRSSELIAAHTKPRKLTKAITRNISYIEALPFVFSFYKEEPSDDSVDLVVQKKTVCDPVVLETIKLLLNSSAVILGILNLIYFLGDEAEDSVDYEPLSKLHSIIKDCKNKFPTGREHNSCSMYVFDSIIGYLKTSELYEKSDKELKTFLYKDLDMKIQKKTIVPEKDCVDSIKRWALKMKQNRDSTEISEWLQHLHLTTEIGLLHTAIYSMSILFSFSFNDEKYELIPNIFDFVIILFKSPFLSRGSELKLIQSLPADRLTQSQYDTLMKICMYYSKICKQIVPPASFLLSKSDLSRGAEKIGSESRFSNMPLNPASQEKNFFLETFSECQITPSVDMVLRLRSPFSSYFLSKAVTAIVSDSILMQFISSNQSAFSNNLAKPIKYNLINFGSLEESLSNSGWSFKQSSHIFSSDTSVVNRIDLVSNSRLFNDSWEFISLTSVQPVTSGCGRHSYSVLLYTSGLMQIGWCTDQCKFYPICGKGIGDNFESLSYDGYRRRRWFGHSSNNNYGEKWNAGDIITSVLDLDNNTVEFFHNGKSMGIAFGPGATNKVSNFNKIPFGRKWYPAVSLTKCQAMEFLSYNPESTDPPLSSKYSKNPIPTFSLKNNISGKLTSHIRFMYGTENKFNISYSKLPLVYCRIPQSFDYIILVLLPDILKSDQMYVRKTNSSSIHDSHCWYLVVLESLLEDVKASDIQRSVDRIFDASSLNNSESLEHFPNITSDNSLNLSKVPFSQIYRLGLTTGLMAEWITFDVCREIQKINVYIKDRAVATGALSEVSNSDPEGNLDESEYLSMLPPDLPFIWHSENIFSFETIH</sequence>
<dbReference type="Gene3D" id="1.25.10.10">
    <property type="entry name" value="Leucine-rich Repeat Variant"/>
    <property type="match status" value="1"/>
</dbReference>
<protein>
    <recommendedName>
        <fullName evidence="4">B30.2/SPRY domain-containing protein</fullName>
    </recommendedName>
</protein>
<evidence type="ECO:0000256" key="2">
    <source>
        <dbReference type="ARBA" id="ARBA00022771"/>
    </source>
</evidence>
<dbReference type="PANTHER" id="PTHR13363:SF5">
    <property type="entry name" value="E3 UBIQUITIN-PROTEIN LIGASE RNF123"/>
    <property type="match status" value="1"/>
</dbReference>
<dbReference type="InterPro" id="IPR043136">
    <property type="entry name" value="B30.2/SPRY_sf"/>
</dbReference>
<dbReference type="InterPro" id="IPR011989">
    <property type="entry name" value="ARM-like"/>
</dbReference>
<dbReference type="InterPro" id="IPR045129">
    <property type="entry name" value="RNF123/RKP/RSPRY1"/>
</dbReference>
<evidence type="ECO:0000313" key="5">
    <source>
        <dbReference type="EMBL" id="PVU85353.1"/>
    </source>
</evidence>
<dbReference type="Proteomes" id="UP000245609">
    <property type="component" value="Unassembled WGS sequence"/>
</dbReference>
<keyword evidence="2" id="KW-0863">Zinc-finger</keyword>